<proteinExistence type="predicted"/>
<name>A0A4C1YTA8_EUMVA</name>
<comment type="caution">
    <text evidence="1">The sequence shown here is derived from an EMBL/GenBank/DDBJ whole genome shotgun (WGS) entry which is preliminary data.</text>
</comment>
<sequence>MHGLYTNKVAVNVEVFGRARSACAGAAGLLTAAPRILTNLMLLRHIDDSLGDEGATIILATSTNTGSKSFVVASNGPSSRSGTVVAVVTTSL</sequence>
<accession>A0A4C1YTA8</accession>
<keyword evidence="2" id="KW-1185">Reference proteome</keyword>
<reference evidence="1 2" key="1">
    <citation type="journal article" date="2019" name="Commun. Biol.">
        <title>The bagworm genome reveals a unique fibroin gene that provides high tensile strength.</title>
        <authorList>
            <person name="Kono N."/>
            <person name="Nakamura H."/>
            <person name="Ohtoshi R."/>
            <person name="Tomita M."/>
            <person name="Numata K."/>
            <person name="Arakawa K."/>
        </authorList>
    </citation>
    <scope>NUCLEOTIDE SEQUENCE [LARGE SCALE GENOMIC DNA]</scope>
</reference>
<gene>
    <name evidence="1" type="ORF">EVAR_58210_1</name>
</gene>
<organism evidence="1 2">
    <name type="scientific">Eumeta variegata</name>
    <name type="common">Bagworm moth</name>
    <name type="synonym">Eumeta japonica</name>
    <dbReference type="NCBI Taxonomy" id="151549"/>
    <lineage>
        <taxon>Eukaryota</taxon>
        <taxon>Metazoa</taxon>
        <taxon>Ecdysozoa</taxon>
        <taxon>Arthropoda</taxon>
        <taxon>Hexapoda</taxon>
        <taxon>Insecta</taxon>
        <taxon>Pterygota</taxon>
        <taxon>Neoptera</taxon>
        <taxon>Endopterygota</taxon>
        <taxon>Lepidoptera</taxon>
        <taxon>Glossata</taxon>
        <taxon>Ditrysia</taxon>
        <taxon>Tineoidea</taxon>
        <taxon>Psychidae</taxon>
        <taxon>Oiketicinae</taxon>
        <taxon>Eumeta</taxon>
    </lineage>
</organism>
<evidence type="ECO:0000313" key="1">
    <source>
        <dbReference type="EMBL" id="GBP78420.1"/>
    </source>
</evidence>
<evidence type="ECO:0000313" key="2">
    <source>
        <dbReference type="Proteomes" id="UP000299102"/>
    </source>
</evidence>
<dbReference type="Proteomes" id="UP000299102">
    <property type="component" value="Unassembled WGS sequence"/>
</dbReference>
<dbReference type="EMBL" id="BGZK01001368">
    <property type="protein sequence ID" value="GBP78420.1"/>
    <property type="molecule type" value="Genomic_DNA"/>
</dbReference>
<dbReference type="AlphaFoldDB" id="A0A4C1YTA8"/>
<protein>
    <submittedName>
        <fullName evidence="1">Uncharacterized protein</fullName>
    </submittedName>
</protein>